<dbReference type="PANTHER" id="PTHR16166">
    <property type="entry name" value="VACUOLAR PROTEIN SORTING-ASSOCIATED PROTEIN VPS13"/>
    <property type="match status" value="1"/>
</dbReference>
<feature type="compositionally biased region" description="Gly residues" evidence="5">
    <location>
        <begin position="1621"/>
        <end position="1633"/>
    </location>
</feature>
<dbReference type="SMART" id="SM00054">
    <property type="entry name" value="EFh"/>
    <property type="match status" value="4"/>
</dbReference>
<feature type="compositionally biased region" description="Low complexity" evidence="5">
    <location>
        <begin position="1980"/>
        <end position="2002"/>
    </location>
</feature>
<evidence type="ECO:0000313" key="7">
    <source>
        <dbReference type="EMBL" id="CBN76584.1"/>
    </source>
</evidence>
<dbReference type="InterPro" id="IPR018247">
    <property type="entry name" value="EF_Hand_1_Ca_BS"/>
</dbReference>
<keyword evidence="3" id="KW-0677">Repeat</keyword>
<dbReference type="PROSITE" id="PS00018">
    <property type="entry name" value="EF_HAND_1"/>
    <property type="match status" value="3"/>
</dbReference>
<feature type="region of interest" description="Disordered" evidence="5">
    <location>
        <begin position="531"/>
        <end position="572"/>
    </location>
</feature>
<dbReference type="Gene3D" id="1.10.238.10">
    <property type="entry name" value="EF-hand"/>
    <property type="match status" value="1"/>
</dbReference>
<evidence type="ECO:0000256" key="1">
    <source>
        <dbReference type="ARBA" id="ARBA00005253"/>
    </source>
</evidence>
<feature type="region of interest" description="Disordered" evidence="5">
    <location>
        <begin position="2973"/>
        <end position="3009"/>
    </location>
</feature>
<sequence>MIGSVIVLCIVGFVLWLLLNAGTGFAATKLEFLEPDAPDSSHGGPGERSRLRVRYGPLSLRAKHVLLAEKSLKIVSGFLVGLYPVDVTQFIKAWWKREERERLEPKLIIRLVGVRVAIKGNGIDDWEKQAEAMAAGIEGVNHNQANLLTALIDKTTPEEGVPPSHIFRLVDAVINAVDVEVEGFHLSLASANHKDTPEEGTQPEQQDASGIRPAAAAAAAPAASGGIASSSHGVGSEWVLGVKFDRFRLCKKAHPSDETLGVTPRTLKVKSFNMYYDTDGTPVRRRSSFNKPHNQQRASVGSPPPAAPGATAVVRGDDDPELYIEDGASPLTSGVLGGRDGGDGLRQPDDHNSLLMVESIGGTLLFPDLMCVLLGVGRQPGGKGKILAVDFDQMRGVVVELEPFQVFSLLNDALPLLALMGPYAEWCSNARLQWHKEAFARRPGAAAAGGVPATPEELEKYAEALGSLPDGDGEKKYKGDAAELRKLDKNMSLSQIMLTRMRVRNWDATRPERVMLVANLLLNSIDPFQGVPPEGAAAGDGGGGAESDEEAPSISSGQSEAPLPSLPTDGPEEDTRLEALLYYAAQESAYAGAENPVLMEIDIRMSAQDVSLLVYHPPCDNNKSAGKSKASSREVDLGQGGDDNDSIFAGSSDGGDDGSLPEMDQLSRQHSGGSVKLGGDDGELATEEALRLRDSLQLPALAASVAINDFKFGFNMLMGSVAAEAATTPCAEGAGEGGPSPLPAGAAAGAGEPEEEGPVQLHTFSGTLFPDALPIRLYKPSRLGQGADLRVESFGDNDEVGDGVAGMSLSLVLGGTRVTDFGALEDGGVLPTLIGGPAAVSAAGDGDDSHAAGGTTKATLALFVGGRLEAGLDFQSCTVVALPGRIMAIIDVVLACLMGPPAAREAQELNALEEEVEAEEAEEATGGVGTTEVVDARWKAIDKDSRDARTNVVMAQCSALALDMKSGSAFEALAVSVCDFSVAPCVQRPEASDAAIVSCGRLHETGVAIALRGPLPELLEVIHRGFPLKDLDLFPIPERRIILPVKMKIKYSTYVALTAGDTLEASTATLVTDMVQRNSESDLAAMHTADVEKQELAVTALSGGEEDQAGGGPTSAAAETDGNTTDSATASEVQSGWHVKMEVQLHVSSGLYVKVTDLDIAVLQGIATSLIASLGVGEAAPPAAGGAPPAAASGQSAAGKSLTFALDKAQRRMVASLRQAFRLADVNGDGNLDRAEVEALLRLNLQGQNLDPTQTEAEVLQFIALLDADGTETLDIDEFTSTMMRLMTDGPDEVTLARARRQALTKAFDEADTDGSGSLDAGEILELLKSSDPLRTHSELDRQVSGYIEAVDVDNDGQLDLEEFIELVQSMREGGVHEGPLEPKAEEFRSWEVIKPMLEGYKTLPELLAARPPDYSPPGFWELFEAETHATKSGSAGQLAEAVQAKMVKTFENYGFAGDAWSFLVAPAWYPGVVRVGSLAVAGGEAGGGGGGGRSKAVGPQQIPAPVRPGALVYAQEHASSSRRASPPPGALSGMRIQRLPEELAAPPATPPAVDPLLLSTPPPAEKYATGVRLPAPGGTGRRRSMRGGASSASPPGVRMEIDRPCTLLVCFHDEHASAGAGAGAKSGVGGEGQPRLTGARSTSSTSSGGSRLDVPKWADEMGLRRTGMHIDTVLPGDGDSASTTAHVYRVFSTPIAAGAVELGPGLPGSLPYFVLLYGGNHLTRRTSRTPHGRLAVQRPVRAVTDSGRGGRRVLRSLFRKHNLALGGSGSGGGRGGSSINSLSRQSRGSSAGAVVSSLDRGISGESFEMTPTTAVEGLGPAAPPERRTSIVSIADSVGPAATAAVVNGNPSWQLTPEYSLGGATRGVTSIGAKADKNAKMAASTAMKIAAISSAGTTAANAASGAGGGAGGIEVAKKPRVRLKVTLLCEHGIFVQMDDIHRLENTPSDDSAAPTFELALGVPWQDRGGGGGGGSGTKNAKSPSPSPGSVPSAAAAEASPPSTEALAATLDFEHVASSEILGDEDSMCMDAAFGIEGKYFNPRVHQSEHFIEPWSMSIQMSDPRGESTPRGQMIADQHFVLNVTTGLTSLACSIMESRDYAKTRYSTTSVYTELRDGNDGDDGTRLLTIENHLGVPVRVTLEDDASSSGAAAREKGRPFGLKKAGRPAAAPEAPADATSGNFCRIASTLYDQQEGGGEDGPPSDRVSVGELTVPNAKMALPTATVTIKAKGFEPVTGVPLDLLGRGTHVYRMTRSGPTSPCPHTRRIVEAAVYADHHQGRGHRASRSIRKRKDKVKGALKTSSRRGPVDDDVDDAGGRMGDAEKHAVSFSSFRWGSRGKFGDSPRREYRTEDVGRLKDLVGAKRKGGGGETVRLKVECLRPPDSVVTTFAGLVLNIIDSTPSGPSELAAFTVDNFELGKPSGTPGVTVSVWHFQLDDMRADSPHPIILAPQCTGFNSHLTKVHYNGLSGSPAFRVEVERDVEVSLTHHMWVIRSIEMCLGKVHCAVHVDFWIDVQDVVFASLNWTNSSPAEARARAIADTQGVVGNLLQAPAADATVDRIYIGEYFQEEIEVAVDFHLGTKVAALLSSKPPADGDEEKDEGGFGASLAMMPLGAVGGVVWGLLSSFGAGIANASPTFNFDAYELEHYYGSKTQAVTLVVMSFVKQGVVQAYKVLGHIDILGDPLSLGMNISSGVIGFVTKTGAGHIGEGSKDLVKGVVGGTASSASKMTDALDNFVREAGCMDAEAPSGMESTKAPEHLGQGLTQGMMYFGHTVKDGITGVVMKPVRGARKNGAAGFVKGVGQGVVGLVAAPVSAALGATSKITAGIDATTRLLDDEPMGRRREPRHPLGLGERDDRDRLKQELKKARKKKRRDSAADADLEDVGSDGGGGDGDDVVVPIDTKAEAGGMGLLLVPLTPAEMRTNYPEEYLERCLADMASRAGAVAIADKLEADLARFKENLAKKSDEETAALTTVIENEDGVGGGAEESKGEEVGGDESEEASPVVEAD</sequence>
<proteinExistence type="inferred from homology"/>
<feature type="compositionally biased region" description="Gly residues" evidence="5">
    <location>
        <begin position="1967"/>
        <end position="1976"/>
    </location>
</feature>
<feature type="region of interest" description="Disordered" evidence="5">
    <location>
        <begin position="622"/>
        <end position="681"/>
    </location>
</feature>
<feature type="region of interest" description="Disordered" evidence="5">
    <location>
        <begin position="2143"/>
        <end position="2179"/>
    </location>
</feature>
<feature type="compositionally biased region" description="Basic and acidic residues" evidence="5">
    <location>
        <begin position="2852"/>
        <end position="2865"/>
    </location>
</feature>
<keyword evidence="8" id="KW-1185">Reference proteome</keyword>
<feature type="region of interest" description="Disordered" evidence="5">
    <location>
        <begin position="1962"/>
        <end position="2002"/>
    </location>
</feature>
<protein>
    <recommendedName>
        <fullName evidence="6">EF-hand domain-containing protein</fullName>
    </recommendedName>
</protein>
<comment type="similarity">
    <text evidence="1">Belongs to the centrin family.</text>
</comment>
<dbReference type="eggNOG" id="KOG1809">
    <property type="taxonomic scope" value="Eukaryota"/>
</dbReference>
<feature type="compositionally biased region" description="Polar residues" evidence="5">
    <location>
        <begin position="1121"/>
        <end position="1133"/>
    </location>
</feature>
<dbReference type="PROSITE" id="PS50222">
    <property type="entry name" value="EF_HAND_2"/>
    <property type="match status" value="4"/>
</dbReference>
<feature type="region of interest" description="Disordered" evidence="5">
    <location>
        <begin position="1766"/>
        <end position="1796"/>
    </location>
</feature>
<feature type="region of interest" description="Disordered" evidence="5">
    <location>
        <begin position="1103"/>
        <end position="1133"/>
    </location>
</feature>
<accession>D8LB75</accession>
<dbReference type="eggNOG" id="KOG0027">
    <property type="taxonomic scope" value="Eukaryota"/>
</dbReference>
<dbReference type="EMBL" id="FN649726">
    <property type="protein sequence ID" value="CBN76584.1"/>
    <property type="molecule type" value="Genomic_DNA"/>
</dbReference>
<feature type="region of interest" description="Disordered" evidence="5">
    <location>
        <begin position="192"/>
        <end position="217"/>
    </location>
</feature>
<evidence type="ECO:0000256" key="5">
    <source>
        <dbReference type="SAM" id="MobiDB-lite"/>
    </source>
</evidence>
<dbReference type="GO" id="GO:0005509">
    <property type="term" value="F:calcium ion binding"/>
    <property type="evidence" value="ECO:0007669"/>
    <property type="project" value="InterPro"/>
</dbReference>
<dbReference type="SUPFAM" id="SSF47473">
    <property type="entry name" value="EF-hand"/>
    <property type="match status" value="1"/>
</dbReference>
<feature type="region of interest" description="Disordered" evidence="5">
    <location>
        <begin position="279"/>
        <end position="311"/>
    </location>
</feature>
<gene>
    <name evidence="7" type="ORF">Esi_0000_0293</name>
</gene>
<name>D8LB75_ECTSI</name>
<dbReference type="InterPro" id="IPR011992">
    <property type="entry name" value="EF-hand-dom_pair"/>
</dbReference>
<feature type="region of interest" description="Disordered" evidence="5">
    <location>
        <begin position="2834"/>
        <end position="2898"/>
    </location>
</feature>
<dbReference type="InterPro" id="IPR002048">
    <property type="entry name" value="EF_hand_dom"/>
</dbReference>
<evidence type="ECO:0000256" key="3">
    <source>
        <dbReference type="ARBA" id="ARBA00022737"/>
    </source>
</evidence>
<feature type="compositionally biased region" description="Basic residues" evidence="5">
    <location>
        <begin position="2279"/>
        <end position="2294"/>
    </location>
</feature>
<evidence type="ECO:0000256" key="4">
    <source>
        <dbReference type="ARBA" id="ARBA00022837"/>
    </source>
</evidence>
<organism evidence="7 8">
    <name type="scientific">Ectocarpus siliculosus</name>
    <name type="common">Brown alga</name>
    <name type="synonym">Conferva siliculosa</name>
    <dbReference type="NCBI Taxonomy" id="2880"/>
    <lineage>
        <taxon>Eukaryota</taxon>
        <taxon>Sar</taxon>
        <taxon>Stramenopiles</taxon>
        <taxon>Ochrophyta</taxon>
        <taxon>PX clade</taxon>
        <taxon>Phaeophyceae</taxon>
        <taxon>Ectocarpales</taxon>
        <taxon>Ectocarpaceae</taxon>
        <taxon>Ectocarpus</taxon>
    </lineage>
</organism>
<dbReference type="GO" id="GO:0006623">
    <property type="term" value="P:protein targeting to vacuole"/>
    <property type="evidence" value="ECO:0007669"/>
    <property type="project" value="TreeGrafter"/>
</dbReference>
<dbReference type="PANTHER" id="PTHR16166:SF93">
    <property type="entry name" value="INTERMEMBRANE LIPID TRANSFER PROTEIN VPS13"/>
    <property type="match status" value="1"/>
</dbReference>
<dbReference type="CDD" id="cd00051">
    <property type="entry name" value="EFh"/>
    <property type="match status" value="2"/>
</dbReference>
<feature type="region of interest" description="Disordered" evidence="5">
    <location>
        <begin position="1619"/>
        <end position="1655"/>
    </location>
</feature>
<feature type="region of interest" description="Disordered" evidence="5">
    <location>
        <begin position="1546"/>
        <end position="1599"/>
    </location>
</feature>
<dbReference type="Proteomes" id="UP000002630">
    <property type="component" value="Linkage Group LG01"/>
</dbReference>
<dbReference type="Pfam" id="PF13499">
    <property type="entry name" value="EF-hand_7"/>
    <property type="match status" value="2"/>
</dbReference>
<feature type="compositionally biased region" description="Low complexity" evidence="5">
    <location>
        <begin position="208"/>
        <end position="217"/>
    </location>
</feature>
<reference evidence="7 8" key="1">
    <citation type="journal article" date="2010" name="Nature">
        <title>The Ectocarpus genome and the independent evolution of multicellularity in brown algae.</title>
        <authorList>
            <person name="Cock J.M."/>
            <person name="Sterck L."/>
            <person name="Rouze P."/>
            <person name="Scornet D."/>
            <person name="Allen A.E."/>
            <person name="Amoutzias G."/>
            <person name="Anthouard V."/>
            <person name="Artiguenave F."/>
            <person name="Aury J.M."/>
            <person name="Badger J.H."/>
            <person name="Beszteri B."/>
            <person name="Billiau K."/>
            <person name="Bonnet E."/>
            <person name="Bothwell J.H."/>
            <person name="Bowler C."/>
            <person name="Boyen C."/>
            <person name="Brownlee C."/>
            <person name="Carrano C.J."/>
            <person name="Charrier B."/>
            <person name="Cho G.Y."/>
            <person name="Coelho S.M."/>
            <person name="Collen J."/>
            <person name="Corre E."/>
            <person name="Da Silva C."/>
            <person name="Delage L."/>
            <person name="Delaroque N."/>
            <person name="Dittami S.M."/>
            <person name="Doulbeau S."/>
            <person name="Elias M."/>
            <person name="Farnham G."/>
            <person name="Gachon C.M."/>
            <person name="Gschloessl B."/>
            <person name="Heesch S."/>
            <person name="Jabbari K."/>
            <person name="Jubin C."/>
            <person name="Kawai H."/>
            <person name="Kimura K."/>
            <person name="Kloareg B."/>
            <person name="Kupper F.C."/>
            <person name="Lang D."/>
            <person name="Le Bail A."/>
            <person name="Leblanc C."/>
            <person name="Lerouge P."/>
            <person name="Lohr M."/>
            <person name="Lopez P.J."/>
            <person name="Martens C."/>
            <person name="Maumus F."/>
            <person name="Michel G."/>
            <person name="Miranda-Saavedra D."/>
            <person name="Morales J."/>
            <person name="Moreau H."/>
            <person name="Motomura T."/>
            <person name="Nagasato C."/>
            <person name="Napoli C.A."/>
            <person name="Nelson D.R."/>
            <person name="Nyvall-Collen P."/>
            <person name="Peters A.F."/>
            <person name="Pommier C."/>
            <person name="Potin P."/>
            <person name="Poulain J."/>
            <person name="Quesneville H."/>
            <person name="Read B."/>
            <person name="Rensing S.A."/>
            <person name="Ritter A."/>
            <person name="Rousvoal S."/>
            <person name="Samanta M."/>
            <person name="Samson G."/>
            <person name="Schroeder D.C."/>
            <person name="Segurens B."/>
            <person name="Strittmatter M."/>
            <person name="Tonon T."/>
            <person name="Tregear J.W."/>
            <person name="Valentin K."/>
            <person name="von Dassow P."/>
            <person name="Yamagishi T."/>
            <person name="Van de Peer Y."/>
            <person name="Wincker P."/>
        </authorList>
    </citation>
    <scope>NUCLEOTIDE SEQUENCE [LARGE SCALE GENOMIC DNA]</scope>
    <source>
        <strain evidence="8">Ec32 / CCAP1310/4</strain>
    </source>
</reference>
<feature type="region of interest" description="Disordered" evidence="5">
    <location>
        <begin position="2275"/>
        <end position="2315"/>
    </location>
</feature>
<feature type="domain" description="EF-hand" evidence="6">
    <location>
        <begin position="1299"/>
        <end position="1334"/>
    </location>
</feature>
<feature type="compositionally biased region" description="Low complexity" evidence="5">
    <location>
        <begin position="2166"/>
        <end position="2177"/>
    </location>
</feature>
<dbReference type="GO" id="GO:0045053">
    <property type="term" value="P:protein retention in Golgi apparatus"/>
    <property type="evidence" value="ECO:0007669"/>
    <property type="project" value="TreeGrafter"/>
</dbReference>
<dbReference type="EMBL" id="FN647682">
    <property type="protein sequence ID" value="CBN76584.1"/>
    <property type="molecule type" value="Genomic_DNA"/>
</dbReference>
<comment type="similarity">
    <text evidence="2">Belongs to the VPS13 family.</text>
</comment>
<dbReference type="OrthoDB" id="47513at2759"/>
<feature type="domain" description="EF-hand" evidence="6">
    <location>
        <begin position="1212"/>
        <end position="1247"/>
    </location>
</feature>
<feature type="compositionally biased region" description="Low complexity" evidence="5">
    <location>
        <begin position="1587"/>
        <end position="1597"/>
    </location>
</feature>
<evidence type="ECO:0000313" key="8">
    <source>
        <dbReference type="Proteomes" id="UP000002630"/>
    </source>
</evidence>
<evidence type="ECO:0000256" key="2">
    <source>
        <dbReference type="ARBA" id="ARBA00006545"/>
    </source>
</evidence>
<feature type="domain" description="EF-hand" evidence="6">
    <location>
        <begin position="1339"/>
        <end position="1374"/>
    </location>
</feature>
<dbReference type="InParanoid" id="D8LB75"/>
<dbReference type="GO" id="GO:0043226">
    <property type="term" value="C:organelle"/>
    <property type="evidence" value="ECO:0007669"/>
    <property type="project" value="UniProtKB-ARBA"/>
</dbReference>
<dbReference type="InterPro" id="IPR026847">
    <property type="entry name" value="VPS13"/>
</dbReference>
<feature type="domain" description="EF-hand" evidence="6">
    <location>
        <begin position="1254"/>
        <end position="1289"/>
    </location>
</feature>
<feature type="compositionally biased region" description="Gly residues" evidence="5">
    <location>
        <begin position="1767"/>
        <end position="1777"/>
    </location>
</feature>
<feature type="compositionally biased region" description="Low complexity" evidence="5">
    <location>
        <begin position="1636"/>
        <end position="1653"/>
    </location>
</feature>
<dbReference type="FunFam" id="1.10.238.10:FF:000178">
    <property type="entry name" value="Calmodulin-2 A"/>
    <property type="match status" value="1"/>
</dbReference>
<feature type="region of interest" description="Disordered" evidence="5">
    <location>
        <begin position="732"/>
        <end position="757"/>
    </location>
</feature>
<keyword evidence="4" id="KW-0106">Calcium</keyword>
<evidence type="ECO:0000259" key="6">
    <source>
        <dbReference type="PROSITE" id="PS50222"/>
    </source>
</evidence>